<reference evidence="2" key="1">
    <citation type="submission" date="2019-07" db="EMBL/GenBank/DDBJ databases">
        <title>Annotation for the trematode Paragonimus miyazaki's.</title>
        <authorList>
            <person name="Choi Y.-J."/>
        </authorList>
    </citation>
    <scope>NUCLEOTIDE SEQUENCE</scope>
    <source>
        <strain evidence="2">Japan</strain>
    </source>
</reference>
<evidence type="ECO:0008006" key="4">
    <source>
        <dbReference type="Google" id="ProtNLM"/>
    </source>
</evidence>
<evidence type="ECO:0000256" key="1">
    <source>
        <dbReference type="SAM" id="SignalP"/>
    </source>
</evidence>
<keyword evidence="1" id="KW-0732">Signal</keyword>
<evidence type="ECO:0000313" key="3">
    <source>
        <dbReference type="Proteomes" id="UP000822476"/>
    </source>
</evidence>
<keyword evidence="3" id="KW-1185">Reference proteome</keyword>
<protein>
    <recommendedName>
        <fullName evidence="4">C-type lectin domain-containing protein</fullName>
    </recommendedName>
</protein>
<organism evidence="2 3">
    <name type="scientific">Paragonimus skrjabini miyazakii</name>
    <dbReference type="NCBI Taxonomy" id="59628"/>
    <lineage>
        <taxon>Eukaryota</taxon>
        <taxon>Metazoa</taxon>
        <taxon>Spiralia</taxon>
        <taxon>Lophotrochozoa</taxon>
        <taxon>Platyhelminthes</taxon>
        <taxon>Trematoda</taxon>
        <taxon>Digenea</taxon>
        <taxon>Plagiorchiida</taxon>
        <taxon>Troglotremata</taxon>
        <taxon>Troglotrematidae</taxon>
        <taxon>Paragonimus</taxon>
    </lineage>
</organism>
<feature type="signal peptide" evidence="1">
    <location>
        <begin position="1"/>
        <end position="21"/>
    </location>
</feature>
<sequence length="86" mass="9428">MLLSGAITVIVFAVIIPKTSEQPSGHSIRYIFGYKPVTYEEAVTFCAGWKGIIVKTIKPVLLDLVGYSGRPMWLNGISSKNAHHPL</sequence>
<proteinExistence type="predicted"/>
<dbReference type="AlphaFoldDB" id="A0A8S9YAI3"/>
<dbReference type="EMBL" id="JTDE01022144">
    <property type="protein sequence ID" value="KAF7232013.1"/>
    <property type="molecule type" value="Genomic_DNA"/>
</dbReference>
<dbReference type="Proteomes" id="UP000822476">
    <property type="component" value="Unassembled WGS sequence"/>
</dbReference>
<gene>
    <name evidence="2" type="ORF">EG68_06345</name>
</gene>
<accession>A0A8S9YAI3</accession>
<evidence type="ECO:0000313" key="2">
    <source>
        <dbReference type="EMBL" id="KAF7232013.1"/>
    </source>
</evidence>
<feature type="chain" id="PRO_5035879307" description="C-type lectin domain-containing protein" evidence="1">
    <location>
        <begin position="22"/>
        <end position="86"/>
    </location>
</feature>
<name>A0A8S9YAI3_9TREM</name>
<comment type="caution">
    <text evidence="2">The sequence shown here is derived from an EMBL/GenBank/DDBJ whole genome shotgun (WGS) entry which is preliminary data.</text>
</comment>